<feature type="transmembrane region" description="Helical" evidence="5">
    <location>
        <begin position="130"/>
        <end position="154"/>
    </location>
</feature>
<feature type="transmembrane region" description="Helical" evidence="5">
    <location>
        <begin position="29"/>
        <end position="48"/>
    </location>
</feature>
<feature type="transmembrane region" description="Helical" evidence="5">
    <location>
        <begin position="174"/>
        <end position="196"/>
    </location>
</feature>
<organism evidence="7 8">
    <name type="scientific">Armadillidium nasatum</name>
    <dbReference type="NCBI Taxonomy" id="96803"/>
    <lineage>
        <taxon>Eukaryota</taxon>
        <taxon>Metazoa</taxon>
        <taxon>Ecdysozoa</taxon>
        <taxon>Arthropoda</taxon>
        <taxon>Crustacea</taxon>
        <taxon>Multicrustacea</taxon>
        <taxon>Malacostraca</taxon>
        <taxon>Eumalacostraca</taxon>
        <taxon>Peracarida</taxon>
        <taxon>Isopoda</taxon>
        <taxon>Oniscidea</taxon>
        <taxon>Crinocheta</taxon>
        <taxon>Armadillidiidae</taxon>
        <taxon>Armadillidium</taxon>
    </lineage>
</organism>
<evidence type="ECO:0000256" key="1">
    <source>
        <dbReference type="ARBA" id="ARBA00004141"/>
    </source>
</evidence>
<dbReference type="AlphaFoldDB" id="A0A5N5T8H2"/>
<dbReference type="Proteomes" id="UP000326759">
    <property type="component" value="Unassembled WGS sequence"/>
</dbReference>
<dbReference type="GO" id="GO:0015179">
    <property type="term" value="F:L-amino acid transmembrane transporter activity"/>
    <property type="evidence" value="ECO:0007669"/>
    <property type="project" value="TreeGrafter"/>
</dbReference>
<feature type="transmembrane region" description="Helical" evidence="5">
    <location>
        <begin position="60"/>
        <end position="79"/>
    </location>
</feature>
<accession>A0A5N5T8H2</accession>
<feature type="transmembrane region" description="Helical" evidence="5">
    <location>
        <begin position="217"/>
        <end position="234"/>
    </location>
</feature>
<dbReference type="EMBL" id="SEYY01006742">
    <property type="protein sequence ID" value="KAB7502792.1"/>
    <property type="molecule type" value="Genomic_DNA"/>
</dbReference>
<gene>
    <name evidence="7" type="ORF">Anas_13694</name>
</gene>
<keyword evidence="2 5" id="KW-0812">Transmembrane</keyword>
<evidence type="ECO:0000256" key="5">
    <source>
        <dbReference type="SAM" id="Phobius"/>
    </source>
</evidence>
<keyword evidence="4 5" id="KW-0472">Membrane</keyword>
<evidence type="ECO:0000256" key="3">
    <source>
        <dbReference type="ARBA" id="ARBA00022989"/>
    </source>
</evidence>
<feature type="transmembrane region" description="Helical" evidence="5">
    <location>
        <begin position="240"/>
        <end position="264"/>
    </location>
</feature>
<reference evidence="7 8" key="1">
    <citation type="journal article" date="2019" name="PLoS Biol.">
        <title>Sex chromosomes control vertical transmission of feminizing Wolbachia symbionts in an isopod.</title>
        <authorList>
            <person name="Becking T."/>
            <person name="Chebbi M.A."/>
            <person name="Giraud I."/>
            <person name="Moumen B."/>
            <person name="Laverre T."/>
            <person name="Caubet Y."/>
            <person name="Peccoud J."/>
            <person name="Gilbert C."/>
            <person name="Cordaux R."/>
        </authorList>
    </citation>
    <scope>NUCLEOTIDE SEQUENCE [LARGE SCALE GENOMIC DNA]</scope>
    <source>
        <strain evidence="7">ANa2</strain>
        <tissue evidence="7">Whole body excluding digestive tract and cuticle</tissue>
    </source>
</reference>
<feature type="transmembrane region" description="Helical" evidence="5">
    <location>
        <begin position="99"/>
        <end position="118"/>
    </location>
</feature>
<protein>
    <submittedName>
        <fullName evidence="7">Proton-coupled amino acid transporter 1</fullName>
    </submittedName>
</protein>
<evidence type="ECO:0000256" key="4">
    <source>
        <dbReference type="ARBA" id="ARBA00023136"/>
    </source>
</evidence>
<keyword evidence="3 5" id="KW-1133">Transmembrane helix</keyword>
<evidence type="ECO:0000259" key="6">
    <source>
        <dbReference type="Pfam" id="PF01490"/>
    </source>
</evidence>
<evidence type="ECO:0000256" key="2">
    <source>
        <dbReference type="ARBA" id="ARBA00022692"/>
    </source>
</evidence>
<dbReference type="GO" id="GO:0005774">
    <property type="term" value="C:vacuolar membrane"/>
    <property type="evidence" value="ECO:0007669"/>
    <property type="project" value="TreeGrafter"/>
</dbReference>
<comment type="subcellular location">
    <subcellularLocation>
        <location evidence="1">Membrane</location>
        <topology evidence="1">Multi-pass membrane protein</topology>
    </subcellularLocation>
</comment>
<feature type="transmembrane region" description="Helical" evidence="5">
    <location>
        <begin position="5"/>
        <end position="23"/>
    </location>
</feature>
<comment type="caution">
    <text evidence="7">The sequence shown here is derived from an EMBL/GenBank/DDBJ whole genome shotgun (WGS) entry which is preliminary data.</text>
</comment>
<dbReference type="OrthoDB" id="655540at2759"/>
<feature type="transmembrane region" description="Helical" evidence="5">
    <location>
        <begin position="285"/>
        <end position="309"/>
    </location>
</feature>
<feature type="domain" description="Amino acid transporter transmembrane" evidence="6">
    <location>
        <begin position="2"/>
        <end position="272"/>
    </location>
</feature>
<evidence type="ECO:0000313" key="8">
    <source>
        <dbReference type="Proteomes" id="UP000326759"/>
    </source>
</evidence>
<dbReference type="PANTHER" id="PTHR22950:SF703">
    <property type="entry name" value="AMINO ACID TRANSPORTER TRANSMEMBRANE DOMAIN-CONTAINING PROTEIN"/>
    <property type="match status" value="1"/>
</dbReference>
<proteinExistence type="predicted"/>
<dbReference type="PANTHER" id="PTHR22950">
    <property type="entry name" value="AMINO ACID TRANSPORTER"/>
    <property type="match status" value="1"/>
</dbReference>
<evidence type="ECO:0000313" key="7">
    <source>
        <dbReference type="EMBL" id="KAB7502792.1"/>
    </source>
</evidence>
<dbReference type="InterPro" id="IPR013057">
    <property type="entry name" value="AA_transpt_TM"/>
</dbReference>
<name>A0A5N5T8H2_9CRUS</name>
<keyword evidence="8" id="KW-1185">Reference proteome</keyword>
<dbReference type="Pfam" id="PF01490">
    <property type="entry name" value="Aa_trans"/>
    <property type="match status" value="1"/>
</dbReference>
<sequence length="326" mass="35823">MAAVLITLVGTSIVYIILIAQFLHALVTDVSLCLFTVVVSIVFIPFTWLGTPKDFWQASLLAGIATALSCLIIFVQLLLDIDSYYLPEDPFYRHATFQSFSLGFGSILFSFGGASAFPTIQNDMDDRSQFWKSVIIGFAGILIMYLPVAITGYTLLGYEVPGNILLYRRGDLTVALKIAISLEIVNLLGTFLIVFNPICQIGEEILNIPRKFGVKRMAFRTALIVFDLIVALGIPDFGLILNLVGGSTVTICSFLAPPAMYIKLVDDKSNPEWPQRIIPTWGRIFLYEIMLVGFVGGICSTGSAIYGIINSDFSTSCFADFPQENS</sequence>